<protein>
    <submittedName>
        <fullName evidence="3">Histidine phosphatase family protein</fullName>
    </submittedName>
</protein>
<accession>A0AA48RIH0</accession>
<feature type="binding site" evidence="2">
    <location>
        <position position="57"/>
    </location>
    <ligand>
        <name>substrate</name>
    </ligand>
</feature>
<dbReference type="CDD" id="cd07067">
    <property type="entry name" value="HP_PGM_like"/>
    <property type="match status" value="1"/>
</dbReference>
<dbReference type="GO" id="GO:0016791">
    <property type="term" value="F:phosphatase activity"/>
    <property type="evidence" value="ECO:0007669"/>
    <property type="project" value="TreeGrafter"/>
</dbReference>
<dbReference type="Gene3D" id="3.40.50.1240">
    <property type="entry name" value="Phosphoglycerate mutase-like"/>
    <property type="match status" value="1"/>
</dbReference>
<evidence type="ECO:0000256" key="1">
    <source>
        <dbReference type="PIRSR" id="PIRSR613078-1"/>
    </source>
</evidence>
<dbReference type="InterPro" id="IPR050275">
    <property type="entry name" value="PGM_Phosphatase"/>
</dbReference>
<dbReference type="AlphaFoldDB" id="A0AA48RIH0"/>
<feature type="active site" description="Tele-phosphohistidine intermediate" evidence="1">
    <location>
        <position position="8"/>
    </location>
</feature>
<evidence type="ECO:0000256" key="2">
    <source>
        <dbReference type="PIRSR" id="PIRSR613078-2"/>
    </source>
</evidence>
<organism evidence="3 4">
    <name type="scientific">Brevibacillus aydinogluensis</name>
    <dbReference type="NCBI Taxonomy" id="927786"/>
    <lineage>
        <taxon>Bacteria</taxon>
        <taxon>Bacillati</taxon>
        <taxon>Bacillota</taxon>
        <taxon>Bacilli</taxon>
        <taxon>Bacillales</taxon>
        <taxon>Paenibacillaceae</taxon>
        <taxon>Brevibacillus</taxon>
    </lineage>
</organism>
<dbReference type="EMBL" id="OY569118">
    <property type="protein sequence ID" value="CAJ1003772.1"/>
    <property type="molecule type" value="Genomic_DNA"/>
</dbReference>
<dbReference type="SMART" id="SM00855">
    <property type="entry name" value="PGAM"/>
    <property type="match status" value="1"/>
</dbReference>
<dbReference type="Proteomes" id="UP001189619">
    <property type="component" value="Chromosome"/>
</dbReference>
<dbReference type="KEGG" id="bayd:BSPP4475_15730"/>
<keyword evidence="4" id="KW-1185">Reference proteome</keyword>
<feature type="binding site" evidence="2">
    <location>
        <begin position="7"/>
        <end position="14"/>
    </location>
    <ligand>
        <name>substrate</name>
    </ligand>
</feature>
<evidence type="ECO:0000313" key="3">
    <source>
        <dbReference type="EMBL" id="CAJ1003772.1"/>
    </source>
</evidence>
<feature type="active site" description="Proton donor/acceptor" evidence="1">
    <location>
        <position position="81"/>
    </location>
</feature>
<dbReference type="InterPro" id="IPR029033">
    <property type="entry name" value="His_PPase_superfam"/>
</dbReference>
<gene>
    <name evidence="3" type="ORF">BSPP4475_15730</name>
</gene>
<name>A0AA48RIH0_9BACL</name>
<dbReference type="Pfam" id="PF00300">
    <property type="entry name" value="His_Phos_1"/>
    <property type="match status" value="1"/>
</dbReference>
<dbReference type="PANTHER" id="PTHR48100">
    <property type="entry name" value="BROAD-SPECIFICITY PHOSPHATASE YOR283W-RELATED"/>
    <property type="match status" value="1"/>
</dbReference>
<reference evidence="3" key="1">
    <citation type="submission" date="2023-07" db="EMBL/GenBank/DDBJ databases">
        <authorList>
            <person name="Ivanov I."/>
            <person name="Teneva D."/>
            <person name="Stoikov I."/>
        </authorList>
    </citation>
    <scope>NUCLEOTIDE SEQUENCE</scope>
    <source>
        <strain evidence="3">4475</strain>
    </source>
</reference>
<dbReference type="InterPro" id="IPR013078">
    <property type="entry name" value="His_Pase_superF_clade-1"/>
</dbReference>
<proteinExistence type="predicted"/>
<evidence type="ECO:0000313" key="4">
    <source>
        <dbReference type="Proteomes" id="UP001189619"/>
    </source>
</evidence>
<sequence length="213" mass="24237">MRWIWVRHGQTEENRTGRYLGHSDVPLNEHGCAQAEQAARMLASERPAALYTSDLLRCRQTAERLAAVWGLGPRAVPALRELSFGAWERLTYDELMARDGELARRWYDNPFDCAPPGGETLTQLGERVDRWLMQLMRSVSMDDTVCLVTHGGVIRWFQAAWVENDPRRYWQVDGVGHGGVLVAKWDGRRWTAARMEDNPSASGEKHVSMQSSL</sequence>
<dbReference type="SUPFAM" id="SSF53254">
    <property type="entry name" value="Phosphoglycerate mutase-like"/>
    <property type="match status" value="1"/>
</dbReference>